<keyword evidence="2" id="KW-0238">DNA-binding</keyword>
<dbReference type="EMBL" id="FMHG01000006">
    <property type="protein sequence ID" value="SCJ91717.1"/>
    <property type="molecule type" value="Genomic_DNA"/>
</dbReference>
<evidence type="ECO:0000313" key="2">
    <source>
        <dbReference type="EMBL" id="SCJ91717.1"/>
    </source>
</evidence>
<dbReference type="GO" id="GO:0003677">
    <property type="term" value="F:DNA binding"/>
    <property type="evidence" value="ECO:0007669"/>
    <property type="project" value="UniProtKB-KW"/>
</dbReference>
<dbReference type="AlphaFoldDB" id="A0A1C6KC38"/>
<protein>
    <submittedName>
        <fullName evidence="2">Predicted DNA-binding protein with PD1-like DNA-binding motif</fullName>
    </submittedName>
</protein>
<dbReference type="SUPFAM" id="SSF117856">
    <property type="entry name" value="AF0104/ALDC/Ptd012-like"/>
    <property type="match status" value="1"/>
</dbReference>
<reference evidence="2" key="1">
    <citation type="submission" date="2015-09" db="EMBL/GenBank/DDBJ databases">
        <authorList>
            <consortium name="Pathogen Informatics"/>
        </authorList>
    </citation>
    <scope>NUCLEOTIDE SEQUENCE</scope>
    <source>
        <strain evidence="2">2789STDY5834896</strain>
    </source>
</reference>
<dbReference type="PROSITE" id="PS51742">
    <property type="entry name" value="PPC"/>
    <property type="match status" value="1"/>
</dbReference>
<dbReference type="InterPro" id="IPR005175">
    <property type="entry name" value="PPC_dom"/>
</dbReference>
<accession>A0A1C6KC38</accession>
<organism evidence="2">
    <name type="scientific">uncultured Anaerotruncus sp</name>
    <dbReference type="NCBI Taxonomy" id="905011"/>
    <lineage>
        <taxon>Bacteria</taxon>
        <taxon>Bacillati</taxon>
        <taxon>Bacillota</taxon>
        <taxon>Clostridia</taxon>
        <taxon>Eubacteriales</taxon>
        <taxon>Oscillospiraceae</taxon>
        <taxon>Anaerotruncus</taxon>
        <taxon>environmental samples</taxon>
    </lineage>
</organism>
<dbReference type="InterPro" id="IPR025707">
    <property type="entry name" value="DNA_bp_PD1"/>
</dbReference>
<dbReference type="CDD" id="cd11378">
    <property type="entry name" value="DUF296"/>
    <property type="match status" value="1"/>
</dbReference>
<dbReference type="PANTHER" id="PTHR34988:SF1">
    <property type="entry name" value="DNA-BINDING PROTEIN"/>
    <property type="match status" value="1"/>
</dbReference>
<dbReference type="PIRSF" id="PIRSF016702">
    <property type="entry name" value="DNA_bp_PD1"/>
    <property type="match status" value="1"/>
</dbReference>
<name>A0A1C6KC38_9FIRM</name>
<dbReference type="PANTHER" id="PTHR34988">
    <property type="entry name" value="PROTEIN, PUTATIVE-RELATED"/>
    <property type="match status" value="1"/>
</dbReference>
<feature type="domain" description="PPC" evidence="1">
    <location>
        <begin position="3"/>
        <end position="139"/>
    </location>
</feature>
<evidence type="ECO:0000259" key="1">
    <source>
        <dbReference type="PROSITE" id="PS51742"/>
    </source>
</evidence>
<proteinExistence type="predicted"/>
<dbReference type="Gene3D" id="3.30.1330.80">
    <property type="entry name" value="Hypothetical protein, similar to alpha- acetolactate decarboxylase, domain 2"/>
    <property type="match status" value="1"/>
</dbReference>
<gene>
    <name evidence="2" type="ORF">SAMEA3545359_02869</name>
</gene>
<sequence length="139" mass="15116">MTYQVLGDTIALRLQIGEEIITSITAVCEKEHITAGTISGLGAADHAVVGLYRVGEKKYFPTELDRDMEITSLIGNISQMDGKVYLHIHATFADDTGRVFGGHLNEATISATAEIFLRRLDGTIGRRHDASIGLNLMDV</sequence>
<dbReference type="Pfam" id="PF03479">
    <property type="entry name" value="PCC"/>
    <property type="match status" value="1"/>
</dbReference>